<protein>
    <submittedName>
        <fullName evidence="1">Uncharacterized protein</fullName>
    </submittedName>
</protein>
<accession>A0AAX2BPX7</accession>
<evidence type="ECO:0000313" key="1">
    <source>
        <dbReference type="EMBL" id="SBA31449.1"/>
    </source>
</evidence>
<sequence length="57" mass="6483">MFISTHNYSLYTTFFVGTGDGITLKVYSHTDKNMDAKRVNCAYRYKTKKPKAAGQTL</sequence>
<organism evidence="1 2">
    <name type="scientific">Citrobacter amalonaticus</name>
    <dbReference type="NCBI Taxonomy" id="35703"/>
    <lineage>
        <taxon>Bacteria</taxon>
        <taxon>Pseudomonadati</taxon>
        <taxon>Pseudomonadota</taxon>
        <taxon>Gammaproteobacteria</taxon>
        <taxon>Enterobacterales</taxon>
        <taxon>Enterobacteriaceae</taxon>
        <taxon>Citrobacter</taxon>
    </lineage>
</organism>
<dbReference type="Proteomes" id="UP000245995">
    <property type="component" value="Chromosome CITRO92"/>
</dbReference>
<gene>
    <name evidence="1" type="ORF">CITRO92_4622</name>
</gene>
<proteinExistence type="predicted"/>
<evidence type="ECO:0000313" key="2">
    <source>
        <dbReference type="Proteomes" id="UP000245995"/>
    </source>
</evidence>
<name>A0AAX2BPX7_CITAM</name>
<dbReference type="EMBL" id="LT556085">
    <property type="protein sequence ID" value="SBA31449.1"/>
    <property type="molecule type" value="Genomic_DNA"/>
</dbReference>
<dbReference type="AlphaFoldDB" id="A0AAX2BPX7"/>
<reference evidence="1 2" key="1">
    <citation type="submission" date="2016-04" db="EMBL/GenBank/DDBJ databases">
        <authorList>
            <person name="Regsiter A."/>
            <person name="William W."/>
        </authorList>
    </citation>
    <scope>NUCLEOTIDE SEQUENCE [LARGE SCALE GENOMIC DNA]</scope>
    <source>
        <strain evidence="1 2">92</strain>
    </source>
</reference>